<evidence type="ECO:0000256" key="3">
    <source>
        <dbReference type="ARBA" id="ARBA00022553"/>
    </source>
</evidence>
<keyword evidence="10" id="KW-0812">Transmembrane</keyword>
<accession>A0A7K0K349</accession>
<sequence>MYLSGERIKRVMTPWRIVIVVTLLFALAQDAWTILDEPPFIKPQNWVIEAVGLFLFALMAHYPRVCGSLVVIMWAVCAYFPEYIVFFGTAVCGLVTMAYFSSRRLYQFLIPSIILMAISDFTAGSFDALTALFVVLGYLIVSAVGWSFGHYQRLAEKAGRETEKIRLQAGVDQVQLRNALAQDLHDSLAADLTRLTLITENLAKNPQLEDSVRESLDLVSGQSREALVDLRTTIRQLKTPVDEQSSGRTLCEILQDSVNVAKTANITLELEIPDDLENQLNRYEETTLQMLVTESTTNLVKYGKSGTTAEISVEIAGDDIEFMATNEIGGNRVDYAMTSGLGLKQMTAYLERRGGSLEYVASQGKWLVHAEIPRDMHNKMLNTPLNHRGQRAKRQDEIKGEING</sequence>
<evidence type="ECO:0000256" key="7">
    <source>
        <dbReference type="ARBA" id="ARBA00022840"/>
    </source>
</evidence>
<evidence type="ECO:0000256" key="8">
    <source>
        <dbReference type="ARBA" id="ARBA00023012"/>
    </source>
</evidence>
<evidence type="ECO:0000256" key="6">
    <source>
        <dbReference type="ARBA" id="ARBA00022777"/>
    </source>
</evidence>
<keyword evidence="10" id="KW-1133">Transmembrane helix</keyword>
<keyword evidence="8" id="KW-0902">Two-component regulatory system</keyword>
<keyword evidence="5" id="KW-0547">Nucleotide-binding</keyword>
<dbReference type="InterPro" id="IPR036890">
    <property type="entry name" value="HATPase_C_sf"/>
</dbReference>
<keyword evidence="7" id="KW-0067">ATP-binding</keyword>
<comment type="caution">
    <text evidence="12">The sequence shown here is derived from an EMBL/GenBank/DDBJ whole genome shotgun (WGS) entry which is preliminary data.</text>
</comment>
<dbReference type="PANTHER" id="PTHR24421">
    <property type="entry name" value="NITRATE/NITRITE SENSOR PROTEIN NARX-RELATED"/>
    <property type="match status" value="1"/>
</dbReference>
<keyword evidence="13" id="KW-1185">Reference proteome</keyword>
<feature type="region of interest" description="Disordered" evidence="9">
    <location>
        <begin position="381"/>
        <end position="404"/>
    </location>
</feature>
<dbReference type="Proteomes" id="UP000442535">
    <property type="component" value="Unassembled WGS sequence"/>
</dbReference>
<organism evidence="12 13">
    <name type="scientific">Mobiluncus porci</name>
    <dbReference type="NCBI Taxonomy" id="2652278"/>
    <lineage>
        <taxon>Bacteria</taxon>
        <taxon>Bacillati</taxon>
        <taxon>Actinomycetota</taxon>
        <taxon>Actinomycetes</taxon>
        <taxon>Actinomycetales</taxon>
        <taxon>Actinomycetaceae</taxon>
        <taxon>Mobiluncus</taxon>
    </lineage>
</organism>
<dbReference type="SUPFAM" id="SSF55874">
    <property type="entry name" value="ATPase domain of HSP90 chaperone/DNA topoisomerase II/histidine kinase"/>
    <property type="match status" value="1"/>
</dbReference>
<dbReference type="AlphaFoldDB" id="A0A7K0K349"/>
<dbReference type="EC" id="2.7.13.3" evidence="2"/>
<keyword evidence="4" id="KW-0808">Transferase</keyword>
<keyword evidence="10" id="KW-0472">Membrane</keyword>
<dbReference type="InterPro" id="IPR011712">
    <property type="entry name" value="Sig_transdc_His_kin_sub3_dim/P"/>
</dbReference>
<keyword evidence="6 12" id="KW-0418">Kinase</keyword>
<evidence type="ECO:0000313" key="13">
    <source>
        <dbReference type="Proteomes" id="UP000442535"/>
    </source>
</evidence>
<feature type="domain" description="Signal transduction histidine kinase subgroup 3 dimerisation and phosphoacceptor" evidence="11">
    <location>
        <begin position="177"/>
        <end position="240"/>
    </location>
</feature>
<evidence type="ECO:0000256" key="1">
    <source>
        <dbReference type="ARBA" id="ARBA00000085"/>
    </source>
</evidence>
<dbReference type="RefSeq" id="WP_154545004.1">
    <property type="nucleotide sequence ID" value="NZ_VUMY01000010.1"/>
</dbReference>
<evidence type="ECO:0000259" key="11">
    <source>
        <dbReference type="Pfam" id="PF07730"/>
    </source>
</evidence>
<protein>
    <recommendedName>
        <fullName evidence="2">histidine kinase</fullName>
        <ecNumber evidence="2">2.7.13.3</ecNumber>
    </recommendedName>
</protein>
<gene>
    <name evidence="12" type="ORF">FYJ63_06590</name>
</gene>
<feature type="compositionally biased region" description="Basic and acidic residues" evidence="9">
    <location>
        <begin position="393"/>
        <end position="404"/>
    </location>
</feature>
<dbReference type="InterPro" id="IPR050482">
    <property type="entry name" value="Sensor_HK_TwoCompSys"/>
</dbReference>
<evidence type="ECO:0000256" key="10">
    <source>
        <dbReference type="SAM" id="Phobius"/>
    </source>
</evidence>
<dbReference type="Gene3D" id="1.20.5.1930">
    <property type="match status" value="1"/>
</dbReference>
<evidence type="ECO:0000256" key="9">
    <source>
        <dbReference type="SAM" id="MobiDB-lite"/>
    </source>
</evidence>
<dbReference type="GO" id="GO:0000155">
    <property type="term" value="F:phosphorelay sensor kinase activity"/>
    <property type="evidence" value="ECO:0007669"/>
    <property type="project" value="InterPro"/>
</dbReference>
<proteinExistence type="predicted"/>
<feature type="transmembrane region" description="Helical" evidence="10">
    <location>
        <begin position="43"/>
        <end position="62"/>
    </location>
</feature>
<evidence type="ECO:0000256" key="2">
    <source>
        <dbReference type="ARBA" id="ARBA00012438"/>
    </source>
</evidence>
<comment type="catalytic activity">
    <reaction evidence="1">
        <text>ATP + protein L-histidine = ADP + protein N-phospho-L-histidine.</text>
        <dbReference type="EC" id="2.7.13.3"/>
    </reaction>
</comment>
<keyword evidence="3" id="KW-0597">Phosphoprotein</keyword>
<dbReference type="EMBL" id="VUMY01000010">
    <property type="protein sequence ID" value="MST49903.1"/>
    <property type="molecule type" value="Genomic_DNA"/>
</dbReference>
<dbReference type="PANTHER" id="PTHR24421:SF10">
    <property type="entry name" value="NITRATE_NITRITE SENSOR PROTEIN NARQ"/>
    <property type="match status" value="1"/>
</dbReference>
<dbReference type="GO" id="GO:0046983">
    <property type="term" value="F:protein dimerization activity"/>
    <property type="evidence" value="ECO:0007669"/>
    <property type="project" value="InterPro"/>
</dbReference>
<feature type="transmembrane region" description="Helical" evidence="10">
    <location>
        <begin position="129"/>
        <end position="148"/>
    </location>
</feature>
<evidence type="ECO:0000256" key="5">
    <source>
        <dbReference type="ARBA" id="ARBA00022741"/>
    </source>
</evidence>
<dbReference type="GO" id="GO:0016020">
    <property type="term" value="C:membrane"/>
    <property type="evidence" value="ECO:0007669"/>
    <property type="project" value="InterPro"/>
</dbReference>
<evidence type="ECO:0000313" key="12">
    <source>
        <dbReference type="EMBL" id="MST49903.1"/>
    </source>
</evidence>
<evidence type="ECO:0000256" key="4">
    <source>
        <dbReference type="ARBA" id="ARBA00022679"/>
    </source>
</evidence>
<dbReference type="GO" id="GO:0005524">
    <property type="term" value="F:ATP binding"/>
    <property type="evidence" value="ECO:0007669"/>
    <property type="project" value="UniProtKB-KW"/>
</dbReference>
<dbReference type="Pfam" id="PF07730">
    <property type="entry name" value="HisKA_3"/>
    <property type="match status" value="1"/>
</dbReference>
<name>A0A7K0K349_9ACTO</name>
<reference evidence="12 13" key="1">
    <citation type="submission" date="2019-08" db="EMBL/GenBank/DDBJ databases">
        <title>In-depth cultivation of the pig gut microbiome towards novel bacterial diversity and tailored functional studies.</title>
        <authorList>
            <person name="Wylensek D."/>
            <person name="Hitch T.C.A."/>
            <person name="Clavel T."/>
        </authorList>
    </citation>
    <scope>NUCLEOTIDE SEQUENCE [LARGE SCALE GENOMIC DNA]</scope>
    <source>
        <strain evidence="12 13">RF-GAM-744-WT-7</strain>
    </source>
</reference>
<dbReference type="Gene3D" id="3.30.565.10">
    <property type="entry name" value="Histidine kinase-like ATPase, C-terminal domain"/>
    <property type="match status" value="1"/>
</dbReference>
<feature type="transmembrane region" description="Helical" evidence="10">
    <location>
        <begin position="69"/>
        <end position="99"/>
    </location>
</feature>